<dbReference type="Proteomes" id="UP000887159">
    <property type="component" value="Unassembled WGS sequence"/>
</dbReference>
<name>A0A8X6RN57_TRICX</name>
<accession>A0A8X6RN57</accession>
<dbReference type="EMBL" id="BMAU01021188">
    <property type="protein sequence ID" value="GFX95644.1"/>
    <property type="molecule type" value="Genomic_DNA"/>
</dbReference>
<reference evidence="1" key="1">
    <citation type="submission" date="2020-08" db="EMBL/GenBank/DDBJ databases">
        <title>Multicomponent nature underlies the extraordinary mechanical properties of spider dragline silk.</title>
        <authorList>
            <person name="Kono N."/>
            <person name="Nakamura H."/>
            <person name="Mori M."/>
            <person name="Yoshida Y."/>
            <person name="Ohtoshi R."/>
            <person name="Malay A.D."/>
            <person name="Moran D.A.P."/>
            <person name="Tomita M."/>
            <person name="Numata K."/>
            <person name="Arakawa K."/>
        </authorList>
    </citation>
    <scope>NUCLEOTIDE SEQUENCE</scope>
</reference>
<evidence type="ECO:0000313" key="2">
    <source>
        <dbReference type="Proteomes" id="UP000887159"/>
    </source>
</evidence>
<organism evidence="1 2">
    <name type="scientific">Trichonephila clavipes</name>
    <name type="common">Golden silk orbweaver</name>
    <name type="synonym">Nephila clavipes</name>
    <dbReference type="NCBI Taxonomy" id="2585209"/>
    <lineage>
        <taxon>Eukaryota</taxon>
        <taxon>Metazoa</taxon>
        <taxon>Ecdysozoa</taxon>
        <taxon>Arthropoda</taxon>
        <taxon>Chelicerata</taxon>
        <taxon>Arachnida</taxon>
        <taxon>Araneae</taxon>
        <taxon>Araneomorphae</taxon>
        <taxon>Entelegynae</taxon>
        <taxon>Araneoidea</taxon>
        <taxon>Nephilidae</taxon>
        <taxon>Trichonephila</taxon>
    </lineage>
</organism>
<protein>
    <submittedName>
        <fullName evidence="1">Uncharacterized protein</fullName>
    </submittedName>
</protein>
<evidence type="ECO:0000313" key="1">
    <source>
        <dbReference type="EMBL" id="GFX95644.1"/>
    </source>
</evidence>
<gene>
    <name evidence="1" type="ORF">TNCV_4885701</name>
</gene>
<comment type="caution">
    <text evidence="1">The sequence shown here is derived from an EMBL/GenBank/DDBJ whole genome shotgun (WGS) entry which is preliminary data.</text>
</comment>
<proteinExistence type="predicted"/>
<dbReference type="AlphaFoldDB" id="A0A8X6RN57"/>
<keyword evidence="2" id="KW-1185">Reference proteome</keyword>
<sequence>MGHGSQVSWSRAPDHLRASKSLKKSMLMIGKSHVQVLGPLKTRHVEELTVGGEWCSDRRCRLCRRP</sequence>